<accession>A0A1Q9E9N9</accession>
<feature type="compositionally biased region" description="Polar residues" evidence="1">
    <location>
        <begin position="570"/>
        <end position="579"/>
    </location>
</feature>
<feature type="compositionally biased region" description="Basic and acidic residues" evidence="1">
    <location>
        <begin position="92"/>
        <end position="112"/>
    </location>
</feature>
<evidence type="ECO:0000256" key="1">
    <source>
        <dbReference type="SAM" id="MobiDB-lite"/>
    </source>
</evidence>
<protein>
    <submittedName>
        <fullName evidence="2">Uncharacterized protein</fullName>
    </submittedName>
</protein>
<feature type="compositionally biased region" description="Basic and acidic residues" evidence="1">
    <location>
        <begin position="48"/>
        <end position="65"/>
    </location>
</feature>
<dbReference type="EMBL" id="LSRX01000218">
    <property type="protein sequence ID" value="OLQ04133.1"/>
    <property type="molecule type" value="Genomic_DNA"/>
</dbReference>
<proteinExistence type="predicted"/>
<name>A0A1Q9E9N9_SYMMI</name>
<dbReference type="AlphaFoldDB" id="A0A1Q9E9N9"/>
<comment type="caution">
    <text evidence="2">The sequence shown here is derived from an EMBL/GenBank/DDBJ whole genome shotgun (WGS) entry which is preliminary data.</text>
</comment>
<feature type="compositionally biased region" description="Basic and acidic residues" evidence="1">
    <location>
        <begin position="530"/>
        <end position="544"/>
    </location>
</feature>
<gene>
    <name evidence="2" type="ORF">AK812_SmicGene12848</name>
</gene>
<feature type="region of interest" description="Disordered" evidence="1">
    <location>
        <begin position="486"/>
        <end position="629"/>
    </location>
</feature>
<evidence type="ECO:0000313" key="2">
    <source>
        <dbReference type="EMBL" id="OLQ04133.1"/>
    </source>
</evidence>
<keyword evidence="3" id="KW-1185">Reference proteome</keyword>
<reference evidence="2 3" key="1">
    <citation type="submission" date="2016-02" db="EMBL/GenBank/DDBJ databases">
        <title>Genome analysis of coral dinoflagellate symbionts highlights evolutionary adaptations to a symbiotic lifestyle.</title>
        <authorList>
            <person name="Aranda M."/>
            <person name="Li Y."/>
            <person name="Liew Y.J."/>
            <person name="Baumgarten S."/>
            <person name="Simakov O."/>
            <person name="Wilson M."/>
            <person name="Piel J."/>
            <person name="Ashoor H."/>
            <person name="Bougouffa S."/>
            <person name="Bajic V.B."/>
            <person name="Ryu T."/>
            <person name="Ravasi T."/>
            <person name="Bayer T."/>
            <person name="Micklem G."/>
            <person name="Kim H."/>
            <person name="Bhak J."/>
            <person name="Lajeunesse T.C."/>
            <person name="Voolstra C.R."/>
        </authorList>
    </citation>
    <scope>NUCLEOTIDE SEQUENCE [LARGE SCALE GENOMIC DNA]</scope>
    <source>
        <strain evidence="2 3">CCMP2467</strain>
    </source>
</reference>
<feature type="region of interest" description="Disordered" evidence="1">
    <location>
        <begin position="35"/>
        <end position="112"/>
    </location>
</feature>
<feature type="compositionally biased region" description="Polar residues" evidence="1">
    <location>
        <begin position="598"/>
        <end position="615"/>
    </location>
</feature>
<sequence>MSASLWLVSSTASCYVRGKVVPVMERRGCSFKEAVNILHPPPPPSGEDNEKLRIDTTKEELKDKTNPSPSAEPDVESKAPPKLVEEAASSSPEKKVETASTEKKDLDKNNEIQEPKVAPQLHKIKYDSVSELQLPGVCPCAVVVAAAVQLGIEAYNIEHGALHTNYDHVTAFHRTGVLDRTIMNASAICSVAEGRFWPIARAVDVLLTTKRSMMERLQRVGDWVATFQEEPTITDEQHIEALADAAVVFDSEGLEWWPCRGTLIALLRHGKRSGVLSKGKLDVVDHDVDIMVCVSSHEKWAEQRLSVEKKLQERGWSHCFERYSASESHEGHQYHFARGDLWLCTRTDPKVTLDIATYIIDGPIAYAQQYCLPSSHSALRSRCWFPQNDGTFRGSRGRLRVSAIRPLKRCKAGHLSVPCPREPLETLRATMNVNFTGSCVALPDIEQRLERDLYDSDKDAWLSEGLTKEDVEILRQRAAVTASLPMEVSPRDAVTARNAETSQMEQKSESSGHRRKDSKAAGRSSSEPPTPKKEKAWARDRQEDAQNNPSPKRDRRPSASIAIQTEEAIPQSSQTQEVTASEKPKKVGTFVGAGKRVTQMSQPLLGANSTTQTKGQRQKEKKAKQEADMVAKYEDCEPQVGAHPGGDQAGAPGSGVRTDGVLAITGVAGRGQPDLTRLRKLDRRQPERLATSETSLGKPHVLQEMADLLGMGLGQTRGQRQRRPLQRRRLRIDLYPPIMRKIEALPLDEKLLHYPIRHQNVLEAGAALGMMHGGWAHRRYWTAAVRRWNKNTDVPLFRRGEKVLRSLGWELQADMEHITEDELGRDTYLEKILAVIDAKAGVREDDEKRRAFKAVMTENQRKREESLSQYSLRRLRDFQRAMSFGFDLPPELKPAMLREGASLSEQNMQNLAAILRQEDKDPDKVAKALCHLDVRSDRLIGYVDDGRIEADASAPTYVTEETDEAEDDELSDDAVLEELGALDLYEDQVCEVFAVLDGNGAFKK</sequence>
<dbReference type="OrthoDB" id="418933at2759"/>
<evidence type="ECO:0000313" key="3">
    <source>
        <dbReference type="Proteomes" id="UP000186817"/>
    </source>
</evidence>
<organism evidence="2 3">
    <name type="scientific">Symbiodinium microadriaticum</name>
    <name type="common">Dinoflagellate</name>
    <name type="synonym">Zooxanthella microadriatica</name>
    <dbReference type="NCBI Taxonomy" id="2951"/>
    <lineage>
        <taxon>Eukaryota</taxon>
        <taxon>Sar</taxon>
        <taxon>Alveolata</taxon>
        <taxon>Dinophyceae</taxon>
        <taxon>Suessiales</taxon>
        <taxon>Symbiodiniaceae</taxon>
        <taxon>Symbiodinium</taxon>
    </lineage>
</organism>
<dbReference type="Proteomes" id="UP000186817">
    <property type="component" value="Unassembled WGS sequence"/>
</dbReference>
<feature type="compositionally biased region" description="Basic and acidic residues" evidence="1">
    <location>
        <begin position="75"/>
        <end position="85"/>
    </location>
</feature>